<evidence type="ECO:0000313" key="3">
    <source>
        <dbReference type="EMBL" id="NKC03235.1"/>
    </source>
</evidence>
<proteinExistence type="predicted"/>
<dbReference type="InterPro" id="IPR018114">
    <property type="entry name" value="TRYPSIN_HIS"/>
</dbReference>
<dbReference type="InterPro" id="IPR040966">
    <property type="entry name" value="StcE_C"/>
</dbReference>
<dbReference type="Pfam" id="PF00089">
    <property type="entry name" value="Trypsin"/>
    <property type="match status" value="1"/>
</dbReference>
<dbReference type="InterPro" id="IPR001254">
    <property type="entry name" value="Trypsin_dom"/>
</dbReference>
<dbReference type="Gene3D" id="2.40.10.10">
    <property type="entry name" value="Trypsin-like serine proteases"/>
    <property type="match status" value="1"/>
</dbReference>
<sequence>MKKGSLCAGLIASLLLFLCSNAYSLVIDEATFKYYGGDTADIEDGLKTHNDKLREFSYETPWLAVGNIGECTATWLGDEAGWSYILTAAHCSGYQGNRHALRRSFWAWDGTIIASGEGRAYVPPQRVNVPTGMGGASTDIAILKLPSKNPIVDAAGQPIERPILNDALDEEGRDVIFAGYGTWGVGLNQSSGYWPEKGERRLYARSRIDSIFELEYGIGASYQPDGPSASWARVAAGDSGSAWWQIRGNHPVIIATTNGGGSKNSTGARVSKYVDWIKSIYPNARFLSNEKPQGCIVTLNTDLKYCLPIGEKISELPPDFYGQEIYVDAGPDTTVMLSDYENLAYNRLAEFHGTVLNDELKSVEANNGQVLDFSRPHSMQVLSNTIPVSCIISLTSSAQYCRTIEQDYPYSLPSWIYGHEVQVQAAPETMVRLSDWDNLSYNRIADFSGFVQNWDLKRVEAHNGINIDFSRPYSMRVLRQVRPTATSH</sequence>
<comment type="caution">
    <text evidence="3">The sequence shown here is derived from an EMBL/GenBank/DDBJ whole genome shotgun (WGS) entry which is preliminary data.</text>
</comment>
<evidence type="ECO:0000256" key="1">
    <source>
        <dbReference type="SAM" id="SignalP"/>
    </source>
</evidence>
<feature type="signal peptide" evidence="1">
    <location>
        <begin position="1"/>
        <end position="22"/>
    </location>
</feature>
<evidence type="ECO:0000259" key="2">
    <source>
        <dbReference type="PROSITE" id="PS50240"/>
    </source>
</evidence>
<dbReference type="PROSITE" id="PS00134">
    <property type="entry name" value="TRYPSIN_HIS"/>
    <property type="match status" value="1"/>
</dbReference>
<keyword evidence="4" id="KW-1185">Reference proteome</keyword>
<feature type="domain" description="Peptidase S1" evidence="2">
    <location>
        <begin position="34"/>
        <end position="282"/>
    </location>
</feature>
<accession>A0ABX1DMJ3</accession>
<dbReference type="InterPro" id="IPR009003">
    <property type="entry name" value="Peptidase_S1_PA"/>
</dbReference>
<organism evidence="3 4">
    <name type="scientific">Brucella haematophila</name>
    <dbReference type="NCBI Taxonomy" id="419474"/>
    <lineage>
        <taxon>Bacteria</taxon>
        <taxon>Pseudomonadati</taxon>
        <taxon>Pseudomonadota</taxon>
        <taxon>Alphaproteobacteria</taxon>
        <taxon>Hyphomicrobiales</taxon>
        <taxon>Brucellaceae</taxon>
        <taxon>Brucella/Ochrobactrum group</taxon>
        <taxon>Brucella</taxon>
    </lineage>
</organism>
<dbReference type="PROSITE" id="PS50240">
    <property type="entry name" value="TRYPSIN_DOM"/>
    <property type="match status" value="1"/>
</dbReference>
<dbReference type="Proteomes" id="UP000704467">
    <property type="component" value="Unassembled WGS sequence"/>
</dbReference>
<dbReference type="EMBL" id="JAAVLN010000001">
    <property type="protein sequence ID" value="NKC03235.1"/>
    <property type="molecule type" value="Genomic_DNA"/>
</dbReference>
<reference evidence="3 4" key="1">
    <citation type="submission" date="2020-03" db="EMBL/GenBank/DDBJ databases">
        <title>Whole genome sequencing of clinical and environmental type strains of Ochrobactrum.</title>
        <authorList>
            <person name="Dharne M."/>
        </authorList>
    </citation>
    <scope>NUCLEOTIDE SEQUENCE [LARGE SCALE GENOMIC DNA]</scope>
    <source>
        <strain evidence="3 4">CIP 109452</strain>
    </source>
</reference>
<name>A0ABX1DMJ3_9HYPH</name>
<dbReference type="SUPFAM" id="SSF50494">
    <property type="entry name" value="Trypsin-like serine proteases"/>
    <property type="match status" value="1"/>
</dbReference>
<dbReference type="Gene3D" id="2.60.20.40">
    <property type="match status" value="2"/>
</dbReference>
<dbReference type="SMART" id="SM00020">
    <property type="entry name" value="Tryp_SPc"/>
    <property type="match status" value="1"/>
</dbReference>
<dbReference type="InterPro" id="IPR043504">
    <property type="entry name" value="Peptidase_S1_PA_chymotrypsin"/>
</dbReference>
<gene>
    <name evidence="3" type="ORF">HED55_07320</name>
</gene>
<dbReference type="Pfam" id="PF17945">
    <property type="entry name" value="Crystall_4"/>
    <property type="match status" value="2"/>
</dbReference>
<feature type="chain" id="PRO_5046678664" evidence="1">
    <location>
        <begin position="23"/>
        <end position="488"/>
    </location>
</feature>
<protein>
    <submittedName>
        <fullName evidence="3">S1 family peptidase</fullName>
    </submittedName>
</protein>
<evidence type="ECO:0000313" key="4">
    <source>
        <dbReference type="Proteomes" id="UP000704467"/>
    </source>
</evidence>
<keyword evidence="1" id="KW-0732">Signal</keyword>